<sequence length="330" mass="36560">MPLGWDTIFGMSRHQLWDEYRALPDVLRRPLPKLPPSQEHDCYATCATAKGSHSSTWAECPEKLKADAKVHQQAYRRRLATPQNRSTNHLLLRKHRTTTVPDPSLAIAIQKPRSESTINDKIRSTTETRPTERQDASHSPAAQAPATSNLSQPLSPSPSPRGLKACLYTYHCLSFIPRCTCPPNVVTNATNQPPVPIPTTIQDLFLYISAKFDTLERRVGALEEALGHSFRNPNKRARSLSARPALEMHCSPRTAHKPMNSRNPLINLAMGTVAASARNLTPSKRISKLTITPPRNHPPSRSLSRPSCIGGTTRITQVTLKTPIPLILSL</sequence>
<evidence type="ECO:0000313" key="3">
    <source>
        <dbReference type="Proteomes" id="UP000821853"/>
    </source>
</evidence>
<name>A0A9J6G6R0_HAELO</name>
<feature type="region of interest" description="Disordered" evidence="1">
    <location>
        <begin position="95"/>
        <end position="158"/>
    </location>
</feature>
<dbReference type="EMBL" id="JABSTR010000005">
    <property type="protein sequence ID" value="KAH9370957.1"/>
    <property type="molecule type" value="Genomic_DNA"/>
</dbReference>
<evidence type="ECO:0000313" key="2">
    <source>
        <dbReference type="EMBL" id="KAH9370957.1"/>
    </source>
</evidence>
<reference evidence="2 3" key="1">
    <citation type="journal article" date="2020" name="Cell">
        <title>Large-Scale Comparative Analyses of Tick Genomes Elucidate Their Genetic Diversity and Vector Capacities.</title>
        <authorList>
            <consortium name="Tick Genome and Microbiome Consortium (TIGMIC)"/>
            <person name="Jia N."/>
            <person name="Wang J."/>
            <person name="Shi W."/>
            <person name="Du L."/>
            <person name="Sun Y."/>
            <person name="Zhan W."/>
            <person name="Jiang J.F."/>
            <person name="Wang Q."/>
            <person name="Zhang B."/>
            <person name="Ji P."/>
            <person name="Bell-Sakyi L."/>
            <person name="Cui X.M."/>
            <person name="Yuan T.T."/>
            <person name="Jiang B.G."/>
            <person name="Yang W.F."/>
            <person name="Lam T.T."/>
            <person name="Chang Q.C."/>
            <person name="Ding S.J."/>
            <person name="Wang X.J."/>
            <person name="Zhu J.G."/>
            <person name="Ruan X.D."/>
            <person name="Zhao L."/>
            <person name="Wei J.T."/>
            <person name="Ye R.Z."/>
            <person name="Que T.C."/>
            <person name="Du C.H."/>
            <person name="Zhou Y.H."/>
            <person name="Cheng J.X."/>
            <person name="Dai P.F."/>
            <person name="Guo W.B."/>
            <person name="Han X.H."/>
            <person name="Huang E.J."/>
            <person name="Li L.F."/>
            <person name="Wei W."/>
            <person name="Gao Y.C."/>
            <person name="Liu J.Z."/>
            <person name="Shao H.Z."/>
            <person name="Wang X."/>
            <person name="Wang C.C."/>
            <person name="Yang T.C."/>
            <person name="Huo Q.B."/>
            <person name="Li W."/>
            <person name="Chen H.Y."/>
            <person name="Chen S.E."/>
            <person name="Zhou L.G."/>
            <person name="Ni X.B."/>
            <person name="Tian J.H."/>
            <person name="Sheng Y."/>
            <person name="Liu T."/>
            <person name="Pan Y.S."/>
            <person name="Xia L.Y."/>
            <person name="Li J."/>
            <person name="Zhao F."/>
            <person name="Cao W.C."/>
        </authorList>
    </citation>
    <scope>NUCLEOTIDE SEQUENCE [LARGE SCALE GENOMIC DNA]</scope>
    <source>
        <strain evidence="2">HaeL-2018</strain>
    </source>
</reference>
<feature type="compositionally biased region" description="Basic and acidic residues" evidence="1">
    <location>
        <begin position="112"/>
        <end position="136"/>
    </location>
</feature>
<keyword evidence="3" id="KW-1185">Reference proteome</keyword>
<accession>A0A9J6G6R0</accession>
<proteinExistence type="predicted"/>
<evidence type="ECO:0000256" key="1">
    <source>
        <dbReference type="SAM" id="MobiDB-lite"/>
    </source>
</evidence>
<dbReference type="AlphaFoldDB" id="A0A9J6G6R0"/>
<dbReference type="VEuPathDB" id="VectorBase:HLOH_042147"/>
<gene>
    <name evidence="2" type="ORF">HPB48_013397</name>
</gene>
<protein>
    <submittedName>
        <fullName evidence="2">Uncharacterized protein</fullName>
    </submittedName>
</protein>
<dbReference type="Proteomes" id="UP000821853">
    <property type="component" value="Chromosome 3"/>
</dbReference>
<organism evidence="2 3">
    <name type="scientific">Haemaphysalis longicornis</name>
    <name type="common">Bush tick</name>
    <dbReference type="NCBI Taxonomy" id="44386"/>
    <lineage>
        <taxon>Eukaryota</taxon>
        <taxon>Metazoa</taxon>
        <taxon>Ecdysozoa</taxon>
        <taxon>Arthropoda</taxon>
        <taxon>Chelicerata</taxon>
        <taxon>Arachnida</taxon>
        <taxon>Acari</taxon>
        <taxon>Parasitiformes</taxon>
        <taxon>Ixodida</taxon>
        <taxon>Ixodoidea</taxon>
        <taxon>Ixodidae</taxon>
        <taxon>Haemaphysalinae</taxon>
        <taxon>Haemaphysalis</taxon>
    </lineage>
</organism>
<comment type="caution">
    <text evidence="2">The sequence shown here is derived from an EMBL/GenBank/DDBJ whole genome shotgun (WGS) entry which is preliminary data.</text>
</comment>